<dbReference type="SUPFAM" id="SSF69065">
    <property type="entry name" value="RNase III domain-like"/>
    <property type="match status" value="1"/>
</dbReference>
<dbReference type="RefSeq" id="XP_031861681.1">
    <property type="nucleotide sequence ID" value="XM_032004079.1"/>
</dbReference>
<reference evidence="2" key="1">
    <citation type="submission" date="2017-08" db="EMBL/GenBank/DDBJ databases">
        <authorList>
            <person name="Cuomo C."/>
            <person name="Billmyre B."/>
            <person name="Heitman J."/>
        </authorList>
    </citation>
    <scope>NUCLEOTIDE SEQUENCE</scope>
    <source>
        <strain evidence="2">CBS 12478</strain>
    </source>
</reference>
<evidence type="ECO:0000313" key="3">
    <source>
        <dbReference type="Proteomes" id="UP000322225"/>
    </source>
</evidence>
<protein>
    <submittedName>
        <fullName evidence="2">Uncharacterized protein</fullName>
    </submittedName>
</protein>
<feature type="region of interest" description="Disordered" evidence="1">
    <location>
        <begin position="1"/>
        <end position="27"/>
    </location>
</feature>
<feature type="region of interest" description="Disordered" evidence="1">
    <location>
        <begin position="294"/>
        <end position="372"/>
    </location>
</feature>
<dbReference type="GO" id="GO:0006396">
    <property type="term" value="P:RNA processing"/>
    <property type="evidence" value="ECO:0007669"/>
    <property type="project" value="InterPro"/>
</dbReference>
<proteinExistence type="predicted"/>
<feature type="region of interest" description="Disordered" evidence="1">
    <location>
        <begin position="982"/>
        <end position="1034"/>
    </location>
</feature>
<gene>
    <name evidence="2" type="ORF">CI109_104177</name>
</gene>
<dbReference type="AlphaFoldDB" id="A0A5M6C176"/>
<dbReference type="CDD" id="cd00593">
    <property type="entry name" value="RIBOc"/>
    <property type="match status" value="1"/>
</dbReference>
<evidence type="ECO:0000256" key="1">
    <source>
        <dbReference type="SAM" id="MobiDB-lite"/>
    </source>
</evidence>
<sequence>MASPAFRRPPWSIVSHAGPSRRISPQPSAHQYAVLRISYIPYRSINTTSPHRMRSHSVVTPRSTSSSSTAASTLLPRRRGSRHVKSEEWTKVAIPIDQSKLPPLPEIFDTVLARTAVDVGDRMKHKEFYKLALMGDSLFDLCAVMGLWNSCSSASTLSQAKQPMIKNDALAYVALAYGLDRYIRLPPGLAPDKRQYLMASLMEAWAGAAWLDAMRRGQEEEIWKWGAQLFNPEIWVGLAEHVEALEENIKNVKTESVKMEVAWASIQEIPEDEGIMERKPTPLWDRLISLFSFSGRKNPTPPQARDADLPSDVDHPSTSEQLQLDDKEASTSVNTKAETVSNKCRSLQSSPEVESSGGKEGKTEHSTSSLAMKSQFSVDTSDWVSPAAVFDPTGLPPLPIIEDTNLSSVYLDNRPGESQREADRAALKGASIAQYYAVEAYDDMKLTRKELRDRTFPVTNTLSLAYLAVHYGISIRMKRRLPQPVSNQFASGSAMKGFIYAAATDAERRGDIESFRKWIREVLKKERWTIPESQSGLLTEVDASISPNDKRGNVVSPPSTSADVGMPANESNVGSEEDSEGIETENRVADDAPQSAEFFTSTAPDPPVALPTQSPIKIRIPQSKAWSGVPAPEEWNRPSVPVDLTRMPELLPFVTLSEISGLLSNSDENVLSACEASGREIFIKATAQAVKPYCQHVDTPNYAIGLYTPNHLIAFLARHYDLPVKGDLTEMQNSVSAFFVYLGVLNERATQGGFEEQMQSWLIALTSQEVWKRRSSIVGRYDESRRSESVKKVEGQKSDTERLQQGQLIGEKRKTPSPSTSFLDLPHLLGSMKKRIDPESASTVAAGVAGDVDGMPGLSSGETESTPIHHQQKVLEGLREAEAAVQAMIEKATSEVFLAETKAPDAPLSIPIALQKDEMKSDQSSTDSTSTTTSKHIATDQIVTSSPPHVGRHVKPPGTGSKATLQRAARRRALKARMFKVERPEKKEKKRLARRLQRQRRKTRLKAEKEREQAVSEGKNVDEGETVDELGNSGSQTAKIKGVKTAVVTEVVKKNKAEVDGVKTAIDEKTG</sequence>
<dbReference type="GeneID" id="43588210"/>
<name>A0A5M6C176_9TREE</name>
<organism evidence="2 3">
    <name type="scientific">Kwoniella shandongensis</name>
    <dbReference type="NCBI Taxonomy" id="1734106"/>
    <lineage>
        <taxon>Eukaryota</taxon>
        <taxon>Fungi</taxon>
        <taxon>Dikarya</taxon>
        <taxon>Basidiomycota</taxon>
        <taxon>Agaricomycotina</taxon>
        <taxon>Tremellomycetes</taxon>
        <taxon>Tremellales</taxon>
        <taxon>Cryptococcaceae</taxon>
        <taxon>Kwoniella</taxon>
    </lineage>
</organism>
<dbReference type="OrthoDB" id="2563603at2759"/>
<dbReference type="InterPro" id="IPR000999">
    <property type="entry name" value="RNase_III_dom"/>
</dbReference>
<feature type="compositionally biased region" description="Basic and acidic residues" evidence="1">
    <location>
        <begin position="305"/>
        <end position="317"/>
    </location>
</feature>
<dbReference type="PROSITE" id="PS50142">
    <property type="entry name" value="RNASE_3_2"/>
    <property type="match status" value="1"/>
</dbReference>
<feature type="compositionally biased region" description="Low complexity" evidence="1">
    <location>
        <begin position="922"/>
        <end position="934"/>
    </location>
</feature>
<accession>A0A5M6C176</accession>
<feature type="region of interest" description="Disordered" evidence="1">
    <location>
        <begin position="540"/>
        <end position="586"/>
    </location>
</feature>
<feature type="compositionally biased region" description="Basic and acidic residues" evidence="1">
    <location>
        <begin position="1005"/>
        <end position="1022"/>
    </location>
</feature>
<feature type="region of interest" description="Disordered" evidence="1">
    <location>
        <begin position="916"/>
        <end position="966"/>
    </location>
</feature>
<feature type="compositionally biased region" description="Polar residues" evidence="1">
    <location>
        <begin position="330"/>
        <end position="353"/>
    </location>
</feature>
<feature type="region of interest" description="Disordered" evidence="1">
    <location>
        <begin position="48"/>
        <end position="81"/>
    </location>
</feature>
<feature type="region of interest" description="Disordered" evidence="1">
    <location>
        <begin position="783"/>
        <end position="802"/>
    </location>
</feature>
<dbReference type="GO" id="GO:0004525">
    <property type="term" value="F:ribonuclease III activity"/>
    <property type="evidence" value="ECO:0007669"/>
    <property type="project" value="InterPro"/>
</dbReference>
<dbReference type="KEGG" id="ksn:43588210"/>
<dbReference type="InterPro" id="IPR036389">
    <property type="entry name" value="RNase_III_sf"/>
</dbReference>
<feature type="compositionally biased region" description="Low complexity" evidence="1">
    <location>
        <begin position="57"/>
        <end position="75"/>
    </location>
</feature>
<dbReference type="Proteomes" id="UP000322225">
    <property type="component" value="Chromosome 7"/>
</dbReference>
<evidence type="ECO:0000313" key="2">
    <source>
        <dbReference type="EMBL" id="WWD19713.1"/>
    </source>
</evidence>
<dbReference type="Pfam" id="PF00636">
    <property type="entry name" value="Ribonuclease_3"/>
    <property type="match status" value="1"/>
</dbReference>
<dbReference type="EMBL" id="CP144057">
    <property type="protein sequence ID" value="WWD19713.1"/>
    <property type="molecule type" value="Genomic_DNA"/>
</dbReference>
<dbReference type="Gene3D" id="1.10.1520.10">
    <property type="entry name" value="Ribonuclease III domain"/>
    <property type="match status" value="1"/>
</dbReference>
<reference evidence="2" key="2">
    <citation type="submission" date="2024-01" db="EMBL/GenBank/DDBJ databases">
        <title>Comparative genomics of Cryptococcus and Kwoniella reveals pathogenesis evolution and contrasting modes of karyotype evolution via chromosome fusion or intercentromeric recombination.</title>
        <authorList>
            <person name="Coelho M.A."/>
            <person name="David-Palma M."/>
            <person name="Shea T."/>
            <person name="Bowers K."/>
            <person name="McGinley-Smith S."/>
            <person name="Mohammad A.W."/>
            <person name="Gnirke A."/>
            <person name="Yurkov A.M."/>
            <person name="Nowrousian M."/>
            <person name="Sun S."/>
            <person name="Cuomo C.A."/>
            <person name="Heitman J."/>
        </authorList>
    </citation>
    <scope>NUCLEOTIDE SEQUENCE</scope>
    <source>
        <strain evidence="2">CBS 12478</strain>
    </source>
</reference>
<dbReference type="SMART" id="SM00535">
    <property type="entry name" value="RIBOc"/>
    <property type="match status" value="1"/>
</dbReference>
<keyword evidence="3" id="KW-1185">Reference proteome</keyword>
<feature type="compositionally biased region" description="Basic residues" evidence="1">
    <location>
        <begin position="988"/>
        <end position="1004"/>
    </location>
</feature>